<dbReference type="EMBL" id="QGKL01000031">
    <property type="protein sequence ID" value="PWQ95958.1"/>
    <property type="molecule type" value="Genomic_DNA"/>
</dbReference>
<sequence length="217" mass="23611">MIFKTSTGDIEFVAQQLTVAGWTGRSREAVDHHIQELADIGIAPPTSVPLYYRCSTQLLTQDAEIDMLGSDTSGEAEPLLIRLNGKTWLGLASDQTDRALETHSVAHSKQVCPKPVADTLWEFDAVSDHLDQIELASWIFEDDEWKQYQKGTLAMILPLTELLSGSGLAEGGAMLCGTLPAIDGVRPAAQFKMALHDPITDKTITAEYTTTTLPVVA</sequence>
<dbReference type="RefSeq" id="WP_109823537.1">
    <property type="nucleotide sequence ID" value="NZ_QGKL01000031.1"/>
</dbReference>
<protein>
    <submittedName>
        <fullName evidence="1">DUF2848 domain-containing protein</fullName>
    </submittedName>
</protein>
<comment type="caution">
    <text evidence="1">The sequence shown here is derived from an EMBL/GenBank/DDBJ whole genome shotgun (WGS) entry which is preliminary data.</text>
</comment>
<proteinExistence type="predicted"/>
<dbReference type="AlphaFoldDB" id="A0A317CBM3"/>
<dbReference type="InterPro" id="IPR021269">
    <property type="entry name" value="DUF2848"/>
</dbReference>
<accession>A0A317CBM3</accession>
<gene>
    <name evidence="1" type="ORF">DKT75_11300</name>
</gene>
<evidence type="ECO:0000313" key="2">
    <source>
        <dbReference type="Proteomes" id="UP000245506"/>
    </source>
</evidence>
<reference evidence="1 2" key="1">
    <citation type="submission" date="2018-05" db="EMBL/GenBank/DDBJ databases">
        <title>Leucothrix arctica sp. nov., isolated from Arctic seawater.</title>
        <authorList>
            <person name="Choi A."/>
            <person name="Baek K."/>
        </authorList>
    </citation>
    <scope>NUCLEOTIDE SEQUENCE [LARGE SCALE GENOMIC DNA]</scope>
    <source>
        <strain evidence="1 2">IMCC9719</strain>
    </source>
</reference>
<dbReference type="Pfam" id="PF11010">
    <property type="entry name" value="DUF2848"/>
    <property type="match status" value="1"/>
</dbReference>
<dbReference type="OrthoDB" id="9792678at2"/>
<organism evidence="1 2">
    <name type="scientific">Leucothrix arctica</name>
    <dbReference type="NCBI Taxonomy" id="1481894"/>
    <lineage>
        <taxon>Bacteria</taxon>
        <taxon>Pseudomonadati</taxon>
        <taxon>Pseudomonadota</taxon>
        <taxon>Gammaproteobacteria</taxon>
        <taxon>Thiotrichales</taxon>
        <taxon>Thiotrichaceae</taxon>
        <taxon>Leucothrix</taxon>
    </lineage>
</organism>
<dbReference type="Proteomes" id="UP000245506">
    <property type="component" value="Unassembled WGS sequence"/>
</dbReference>
<name>A0A317CBM3_9GAMM</name>
<keyword evidence="2" id="KW-1185">Reference proteome</keyword>
<evidence type="ECO:0000313" key="1">
    <source>
        <dbReference type="EMBL" id="PWQ95958.1"/>
    </source>
</evidence>